<keyword evidence="1" id="KW-0472">Membrane</keyword>
<evidence type="ECO:0000313" key="2">
    <source>
        <dbReference type="EMBL" id="AAC35392.1"/>
    </source>
</evidence>
<name>O48375_9CAUD</name>
<organism evidence="2">
    <name type="scientific">Selenomonas phage M1</name>
    <dbReference type="NCBI Taxonomy" id="456243"/>
    <lineage>
        <taxon>Viruses</taxon>
        <taxon>Duplodnaviria</taxon>
        <taxon>Heunggongvirae</taxon>
        <taxon>Uroviricota</taxon>
        <taxon>Caudoviricetes</taxon>
    </lineage>
</organism>
<keyword evidence="1" id="KW-1133">Transmembrane helix</keyword>
<keyword evidence="1" id="KW-0812">Transmembrane</keyword>
<feature type="transmembrane region" description="Helical" evidence="1">
    <location>
        <begin position="93"/>
        <end position="114"/>
    </location>
</feature>
<accession>O48375</accession>
<dbReference type="EMBL" id="AF034575">
    <property type="protein sequence ID" value="AAC35392.1"/>
    <property type="molecule type" value="Genomic_DNA"/>
</dbReference>
<gene>
    <name evidence="2" type="primary">int</name>
</gene>
<sequence length="325" mass="36842">MHRSYQRRWKWLHAAQGLRCGYPTSGPVIHQSYLPAMTILPIVHRSHPLPVQRLIYAIIRRVFQLIKLSGQYQHRSQIIWNFTRSRLSQLISFSLYLPLPLSLFCPAVFCMVIWHSSFTDSFNRPISAFWPFPGIKNDIMAMSVWAAIIGSCFSIIYSIIFNHQASPVKPVRHHNLLRSLPRSFLHRRKCKPYLPVDTSLSTLVLAHKLSLVIAPFPCNTGSTAAHLLYIRPEYRIHMMRTTAEHPPAIINKSLGRNVIVTTVLNPAQRTAPYSGISSISHIGTASAFCFWLLLAFSAYTIISTPSSSSYIKAYAFICITSSFSA</sequence>
<reference evidence="2" key="1">
    <citation type="journal article" date="1998" name="Microbiology (Mosc.)">
        <title>Lysogenic bacteriophage M1 from Selenomonas ruminantium: isolation, characterization and DNA sequence analysis of the integration site.</title>
        <authorList>
            <person name="Cheong J.P."/>
            <person name="Brooker J.D."/>
        </authorList>
    </citation>
    <scope>NUCLEOTIDE SEQUENCE</scope>
</reference>
<feature type="transmembrane region" description="Helical" evidence="1">
    <location>
        <begin position="139"/>
        <end position="160"/>
    </location>
</feature>
<protein>
    <submittedName>
        <fullName evidence="2">Putative integrase</fullName>
    </submittedName>
</protein>
<feature type="transmembrane region" description="Helical" evidence="1">
    <location>
        <begin position="282"/>
        <end position="302"/>
    </location>
</feature>
<proteinExistence type="predicted"/>
<evidence type="ECO:0000256" key="1">
    <source>
        <dbReference type="SAM" id="Phobius"/>
    </source>
</evidence>